<keyword evidence="1" id="KW-0472">Membrane</keyword>
<name>A0A210QLY7_MIZYE</name>
<feature type="transmembrane region" description="Helical" evidence="1">
    <location>
        <begin position="26"/>
        <end position="47"/>
    </location>
</feature>
<dbReference type="PANTHER" id="PTHR46534:SF1">
    <property type="entry name" value="IGGFC-BINDING PROTEIN N-TERMINAL DOMAIN-CONTAINING PROTEIN"/>
    <property type="match status" value="1"/>
</dbReference>
<protein>
    <submittedName>
        <fullName evidence="3">IgGFc-binding protein</fullName>
    </submittedName>
</protein>
<dbReference type="InterPro" id="IPR035234">
    <property type="entry name" value="IgGFc-bd_N"/>
</dbReference>
<dbReference type="Proteomes" id="UP000242188">
    <property type="component" value="Unassembled WGS sequence"/>
</dbReference>
<organism evidence="3 4">
    <name type="scientific">Mizuhopecten yessoensis</name>
    <name type="common">Japanese scallop</name>
    <name type="synonym">Patinopecten yessoensis</name>
    <dbReference type="NCBI Taxonomy" id="6573"/>
    <lineage>
        <taxon>Eukaryota</taxon>
        <taxon>Metazoa</taxon>
        <taxon>Spiralia</taxon>
        <taxon>Lophotrochozoa</taxon>
        <taxon>Mollusca</taxon>
        <taxon>Bivalvia</taxon>
        <taxon>Autobranchia</taxon>
        <taxon>Pteriomorphia</taxon>
        <taxon>Pectinida</taxon>
        <taxon>Pectinoidea</taxon>
        <taxon>Pectinidae</taxon>
        <taxon>Mizuhopecten</taxon>
    </lineage>
</organism>
<dbReference type="Pfam" id="PF17517">
    <property type="entry name" value="IgGFc_binding"/>
    <property type="match status" value="1"/>
</dbReference>
<dbReference type="AlphaFoldDB" id="A0A210QLY7"/>
<sequence length="368" mass="41068">MFNAEVEVLGSALSIKGIKVTSDQQLLVYGISYFVYGLGGFLSLPVYNQGYIYYVVTADIRGEFLVIGVYPNTCVNIMLRITKSHINYNNIRYANGSTITEILNEYHTMQIYSGGDFTGSEIRSSKPVSVFSGSRKYKSDFLVDQLPPIKSWGKKYITVPPHGFQYDCKVMSGFPNTVVNYTCAANTEEYIELREAGSFQTLDFNTSKCLLISNEPILITIIVSLMDGEPAMITMPPLKEVVGELMVYVSDMVTAAQLVLVTNANITVDPTGPPSSTHIDCPEHLKFCIMNMENLICNQTYSISSEKERFAISGYVHGTRYGVKNGTPRINAALGYPIVHHASQVSILLNFVNYQIFSPRRYIANRIY</sequence>
<dbReference type="STRING" id="6573.A0A210QLY7"/>
<proteinExistence type="predicted"/>
<keyword evidence="1" id="KW-0812">Transmembrane</keyword>
<evidence type="ECO:0000313" key="4">
    <source>
        <dbReference type="Proteomes" id="UP000242188"/>
    </source>
</evidence>
<reference evidence="3 4" key="1">
    <citation type="journal article" date="2017" name="Nat. Ecol. Evol.">
        <title>Scallop genome provides insights into evolution of bilaterian karyotype and development.</title>
        <authorList>
            <person name="Wang S."/>
            <person name="Zhang J."/>
            <person name="Jiao W."/>
            <person name="Li J."/>
            <person name="Xun X."/>
            <person name="Sun Y."/>
            <person name="Guo X."/>
            <person name="Huan P."/>
            <person name="Dong B."/>
            <person name="Zhang L."/>
            <person name="Hu X."/>
            <person name="Sun X."/>
            <person name="Wang J."/>
            <person name="Zhao C."/>
            <person name="Wang Y."/>
            <person name="Wang D."/>
            <person name="Huang X."/>
            <person name="Wang R."/>
            <person name="Lv J."/>
            <person name="Li Y."/>
            <person name="Zhang Z."/>
            <person name="Liu B."/>
            <person name="Lu W."/>
            <person name="Hui Y."/>
            <person name="Liang J."/>
            <person name="Zhou Z."/>
            <person name="Hou R."/>
            <person name="Li X."/>
            <person name="Liu Y."/>
            <person name="Li H."/>
            <person name="Ning X."/>
            <person name="Lin Y."/>
            <person name="Zhao L."/>
            <person name="Xing Q."/>
            <person name="Dou J."/>
            <person name="Li Y."/>
            <person name="Mao J."/>
            <person name="Guo H."/>
            <person name="Dou H."/>
            <person name="Li T."/>
            <person name="Mu C."/>
            <person name="Jiang W."/>
            <person name="Fu Q."/>
            <person name="Fu X."/>
            <person name="Miao Y."/>
            <person name="Liu J."/>
            <person name="Yu Q."/>
            <person name="Li R."/>
            <person name="Liao H."/>
            <person name="Li X."/>
            <person name="Kong Y."/>
            <person name="Jiang Z."/>
            <person name="Chourrout D."/>
            <person name="Li R."/>
            <person name="Bao Z."/>
        </authorList>
    </citation>
    <scope>NUCLEOTIDE SEQUENCE [LARGE SCALE GENOMIC DNA]</scope>
    <source>
        <strain evidence="3 4">PY_sf001</strain>
    </source>
</reference>
<dbReference type="EMBL" id="NEDP02002959">
    <property type="protein sequence ID" value="OWF49753.1"/>
    <property type="molecule type" value="Genomic_DNA"/>
</dbReference>
<dbReference type="PANTHER" id="PTHR46534">
    <property type="entry name" value="IGGFC_BINDING DOMAIN-CONTAINING PROTEIN"/>
    <property type="match status" value="1"/>
</dbReference>
<evidence type="ECO:0000256" key="1">
    <source>
        <dbReference type="SAM" id="Phobius"/>
    </source>
</evidence>
<comment type="caution">
    <text evidence="3">The sequence shown here is derived from an EMBL/GenBank/DDBJ whole genome shotgun (WGS) entry which is preliminary data.</text>
</comment>
<gene>
    <name evidence="3" type="ORF">KP79_PYT25722</name>
</gene>
<dbReference type="OrthoDB" id="10512818at2759"/>
<evidence type="ECO:0000313" key="3">
    <source>
        <dbReference type="EMBL" id="OWF49753.1"/>
    </source>
</evidence>
<keyword evidence="4" id="KW-1185">Reference proteome</keyword>
<keyword evidence="1" id="KW-1133">Transmembrane helix</keyword>
<accession>A0A210QLY7</accession>
<feature type="domain" description="IgGFc-binding protein N-terminal" evidence="2">
    <location>
        <begin position="41"/>
        <end position="272"/>
    </location>
</feature>
<evidence type="ECO:0000259" key="2">
    <source>
        <dbReference type="Pfam" id="PF17517"/>
    </source>
</evidence>